<dbReference type="GO" id="GO:0006006">
    <property type="term" value="P:glucose metabolic process"/>
    <property type="evidence" value="ECO:0007669"/>
    <property type="project" value="TreeGrafter"/>
</dbReference>
<evidence type="ECO:0000256" key="2">
    <source>
        <dbReference type="SAM" id="MobiDB-lite"/>
    </source>
</evidence>
<dbReference type="Pfam" id="PF13639">
    <property type="entry name" value="zf-RING_2"/>
    <property type="match status" value="1"/>
</dbReference>
<dbReference type="GO" id="GO:0004034">
    <property type="term" value="F:aldose 1-epimerase activity"/>
    <property type="evidence" value="ECO:0007669"/>
    <property type="project" value="TreeGrafter"/>
</dbReference>
<dbReference type="GO" id="GO:0008270">
    <property type="term" value="F:zinc ion binding"/>
    <property type="evidence" value="ECO:0007669"/>
    <property type="project" value="UniProtKB-KW"/>
</dbReference>
<reference evidence="4 5" key="1">
    <citation type="journal article" date="2021" name="Nat. Plants">
        <title>The Taxus genome provides insights into paclitaxel biosynthesis.</title>
        <authorList>
            <person name="Xiong X."/>
            <person name="Gou J."/>
            <person name="Liao Q."/>
            <person name="Li Y."/>
            <person name="Zhou Q."/>
            <person name="Bi G."/>
            <person name="Li C."/>
            <person name="Du R."/>
            <person name="Wang X."/>
            <person name="Sun T."/>
            <person name="Guo L."/>
            <person name="Liang H."/>
            <person name="Lu P."/>
            <person name="Wu Y."/>
            <person name="Zhang Z."/>
            <person name="Ro D.K."/>
            <person name="Shang Y."/>
            <person name="Huang S."/>
            <person name="Yan J."/>
        </authorList>
    </citation>
    <scope>NUCLEOTIDE SEQUENCE [LARGE SCALE GENOMIC DNA]</scope>
    <source>
        <strain evidence="4">Ta-2019</strain>
    </source>
</reference>
<keyword evidence="1" id="KW-0863">Zinc-finger</keyword>
<dbReference type="Pfam" id="PF01263">
    <property type="entry name" value="Aldose_epim"/>
    <property type="match status" value="1"/>
</dbReference>
<evidence type="ECO:0000313" key="4">
    <source>
        <dbReference type="EMBL" id="KAH9309485.1"/>
    </source>
</evidence>
<dbReference type="Gene3D" id="3.30.40.10">
    <property type="entry name" value="Zinc/RING finger domain, C3HC4 (zinc finger)"/>
    <property type="match status" value="1"/>
</dbReference>
<dbReference type="PANTHER" id="PTHR10091:SF0">
    <property type="entry name" value="GALACTOSE MUTAROTASE"/>
    <property type="match status" value="1"/>
</dbReference>
<dbReference type="InterPro" id="IPR001841">
    <property type="entry name" value="Znf_RING"/>
</dbReference>
<dbReference type="InterPro" id="IPR011013">
    <property type="entry name" value="Gal_mutarotase_sf_dom"/>
</dbReference>
<dbReference type="EMBL" id="JAHRHJ020000007">
    <property type="protein sequence ID" value="KAH9309485.1"/>
    <property type="molecule type" value="Genomic_DNA"/>
</dbReference>
<comment type="caution">
    <text evidence="4">The sequence shown here is derived from an EMBL/GenBank/DDBJ whole genome shotgun (WGS) entry which is preliminary data.</text>
</comment>
<dbReference type="Gene3D" id="2.70.98.10">
    <property type="match status" value="1"/>
</dbReference>
<evidence type="ECO:0000259" key="3">
    <source>
        <dbReference type="PROSITE" id="PS50089"/>
    </source>
</evidence>
<keyword evidence="1" id="KW-0862">Zinc</keyword>
<dbReference type="InterPro" id="IPR013083">
    <property type="entry name" value="Znf_RING/FYVE/PHD"/>
</dbReference>
<dbReference type="PROSITE" id="PS50089">
    <property type="entry name" value="ZF_RING_2"/>
    <property type="match status" value="1"/>
</dbReference>
<evidence type="ECO:0000256" key="1">
    <source>
        <dbReference type="PROSITE-ProRule" id="PRU00175"/>
    </source>
</evidence>
<dbReference type="GO" id="GO:0033499">
    <property type="term" value="P:galactose catabolic process via UDP-galactose, Leloir pathway"/>
    <property type="evidence" value="ECO:0007669"/>
    <property type="project" value="TreeGrafter"/>
</dbReference>
<protein>
    <recommendedName>
        <fullName evidence="3">RING-type domain-containing protein</fullName>
    </recommendedName>
</protein>
<dbReference type="SUPFAM" id="SSF57850">
    <property type="entry name" value="RING/U-box"/>
    <property type="match status" value="1"/>
</dbReference>
<evidence type="ECO:0000313" key="5">
    <source>
        <dbReference type="Proteomes" id="UP000824469"/>
    </source>
</evidence>
<accession>A0AA38L5S8</accession>
<feature type="compositionally biased region" description="Basic and acidic residues" evidence="2">
    <location>
        <begin position="311"/>
        <end position="324"/>
    </location>
</feature>
<feature type="domain" description="RING-type" evidence="3">
    <location>
        <begin position="200"/>
        <end position="242"/>
    </location>
</feature>
<dbReference type="CDD" id="cd16454">
    <property type="entry name" value="RING-H2_PA-TM-RING"/>
    <property type="match status" value="1"/>
</dbReference>
<dbReference type="InterPro" id="IPR014718">
    <property type="entry name" value="GH-type_carb-bd"/>
</dbReference>
<sequence>MRVIPRNKPTPVCLAQHTYWNLIGHNSSRTILDKKVKIWASSYTPVDQHLIPTWVVVLVKRTPYDFNKDATIGRKINNVPGGYDINMALDPPKKNPGLRHVVRVKDDFSGRILNLWTTAPGLQFYSSNMLKTTMGKGGAIYGKYLALALETQTFPLRFTNQGRYTIILWCIDFQCRSSHHNTVKEEPYKTPANITHAVECANCLCKFEEGDQIRELPCSLFFHRNCLDKWLDHQQTTCPLCRFSLIPEETSFRLRRREQELTEELMFWLSSFDGHGFHSMWWLRTILERCLEDFGSTSEKPRDAWQQSLGRGDRVSPEDQRGNDNRVSMQPDRTMGRDAHFRLYN</sequence>
<dbReference type="GO" id="GO:0030246">
    <property type="term" value="F:carbohydrate binding"/>
    <property type="evidence" value="ECO:0007669"/>
    <property type="project" value="InterPro"/>
</dbReference>
<gene>
    <name evidence="4" type="ORF">KI387_037396</name>
</gene>
<dbReference type="SUPFAM" id="SSF74650">
    <property type="entry name" value="Galactose mutarotase-like"/>
    <property type="match status" value="1"/>
</dbReference>
<dbReference type="InterPro" id="IPR008183">
    <property type="entry name" value="Aldose_1/G6P_1-epimerase"/>
</dbReference>
<dbReference type="AlphaFoldDB" id="A0AA38L5S8"/>
<name>A0AA38L5S8_TAXCH</name>
<proteinExistence type="predicted"/>
<dbReference type="Proteomes" id="UP000824469">
    <property type="component" value="Unassembled WGS sequence"/>
</dbReference>
<organism evidence="4 5">
    <name type="scientific">Taxus chinensis</name>
    <name type="common">Chinese yew</name>
    <name type="synonym">Taxus wallichiana var. chinensis</name>
    <dbReference type="NCBI Taxonomy" id="29808"/>
    <lineage>
        <taxon>Eukaryota</taxon>
        <taxon>Viridiplantae</taxon>
        <taxon>Streptophyta</taxon>
        <taxon>Embryophyta</taxon>
        <taxon>Tracheophyta</taxon>
        <taxon>Spermatophyta</taxon>
        <taxon>Pinopsida</taxon>
        <taxon>Pinidae</taxon>
        <taxon>Conifers II</taxon>
        <taxon>Cupressales</taxon>
        <taxon>Taxaceae</taxon>
        <taxon>Taxus</taxon>
    </lineage>
</organism>
<dbReference type="PANTHER" id="PTHR10091">
    <property type="entry name" value="ALDOSE-1-EPIMERASE"/>
    <property type="match status" value="1"/>
</dbReference>
<feature type="region of interest" description="Disordered" evidence="2">
    <location>
        <begin position="297"/>
        <end position="332"/>
    </location>
</feature>
<keyword evidence="1" id="KW-0479">Metal-binding</keyword>
<keyword evidence="5" id="KW-1185">Reference proteome</keyword>